<gene>
    <name evidence="2" type="ORF">SAMN05428953_12445</name>
</gene>
<dbReference type="PANTHER" id="PTHR12526:SF638">
    <property type="entry name" value="SPORE COAT PROTEIN SA"/>
    <property type="match status" value="1"/>
</dbReference>
<dbReference type="Gene3D" id="3.90.550.10">
    <property type="entry name" value="Spore Coat Polysaccharide Biosynthesis Protein SpsA, Chain A"/>
    <property type="match status" value="1"/>
</dbReference>
<keyword evidence="3" id="KW-1185">Reference proteome</keyword>
<evidence type="ECO:0000313" key="3">
    <source>
        <dbReference type="Proteomes" id="UP000198894"/>
    </source>
</evidence>
<sequence length="723" mass="79259">MKHLIVSREFPPAAYAPGGIGTYVANISRLLAERGEVVHVIGERWSGAPAQTEVRCDGRLVIHRIGEDDLPAGVRDPDRRGRELKGLKNSDFPYQWFAWHAALLAEQLIDDEGIDVVEGQEWEAPVYYLMLRRALGMGSKKAPPCIVHLHSATQFIQYYNGVPSTPCNTLMKRMEEYCVRAADGLLCPSRTYADQCARAFDVPRNAIEVIPLPVGSVEPLPREPAVWTSGSICFIGRLEPRKGIVEWVQAAARVAREDRDVRFDFVGADTFNLQATLTRRLDRADRTRFRFHGSKPREELKRHLAAARSAVVPSRWENFPNVCVEAMGSGLPVIATRFGGMVEMIEDGRSGWLARDTGVTGMVDSLAEALRRCLATPPETKASMGLAAAASVRDLCDNAATVERHVRFRSDVAARGARKSCALARSPLLPVAARSLAAEARPGGRAGIVVRTSHLMAARDVVASLAAQTAMASVIVLVCRDGSGPANSCPDHTEVLVLDRPDLDGASAWNAGFEAICGIGDLGFCLFLDSHDRLEPRCLERIRLAFEARPDAAILSVWTLQVGKREQLRAPPCPEPAYQLIGPDLTPATAFRAGALGSDPPFRTGMPRGYDLWDLANRLLLDGWSAATLPEALHERTIQDTDLAWPGASALRAIRSELLSRFAGPNTAIALDIIDNHVPLPLAAPFGYDPTALPRWQRRLITTVRDPGKAVRRILFRAHRLKR</sequence>
<protein>
    <submittedName>
        <fullName evidence="2">Glycosyltransferase involved in cell wall bisynthesis</fullName>
    </submittedName>
</protein>
<reference evidence="3" key="1">
    <citation type="submission" date="2016-10" db="EMBL/GenBank/DDBJ databases">
        <authorList>
            <person name="Varghese N."/>
            <person name="Submissions S."/>
        </authorList>
    </citation>
    <scope>NUCLEOTIDE SEQUENCE [LARGE SCALE GENOMIC DNA]</scope>
    <source>
        <strain evidence="3">CGMCC 1.11022</strain>
    </source>
</reference>
<feature type="domain" description="Glycosyltransferase subfamily 4-like N-terminal" evidence="1">
    <location>
        <begin position="17"/>
        <end position="214"/>
    </location>
</feature>
<name>A0A1G9GCG8_9HYPH</name>
<accession>A0A1G9GCG8</accession>
<evidence type="ECO:0000259" key="1">
    <source>
        <dbReference type="Pfam" id="PF13439"/>
    </source>
</evidence>
<dbReference type="Gene3D" id="3.40.50.2000">
    <property type="entry name" value="Glycogen Phosphorylase B"/>
    <property type="match status" value="2"/>
</dbReference>
<dbReference type="RefSeq" id="WP_091599314.1">
    <property type="nucleotide sequence ID" value="NZ_FNEE01000024.1"/>
</dbReference>
<keyword evidence="2" id="KW-0808">Transferase</keyword>
<dbReference type="SUPFAM" id="SSF53756">
    <property type="entry name" value="UDP-Glycosyltransferase/glycogen phosphorylase"/>
    <property type="match status" value="1"/>
</dbReference>
<dbReference type="Pfam" id="PF13439">
    <property type="entry name" value="Glyco_transf_4"/>
    <property type="match status" value="1"/>
</dbReference>
<dbReference type="EMBL" id="FNEE01000024">
    <property type="protein sequence ID" value="SDK98251.1"/>
    <property type="molecule type" value="Genomic_DNA"/>
</dbReference>
<dbReference type="CDD" id="cd03801">
    <property type="entry name" value="GT4_PimA-like"/>
    <property type="match status" value="1"/>
</dbReference>
<dbReference type="InterPro" id="IPR028098">
    <property type="entry name" value="Glyco_trans_4-like_N"/>
</dbReference>
<dbReference type="Proteomes" id="UP000198894">
    <property type="component" value="Unassembled WGS sequence"/>
</dbReference>
<dbReference type="SUPFAM" id="SSF53448">
    <property type="entry name" value="Nucleotide-diphospho-sugar transferases"/>
    <property type="match status" value="1"/>
</dbReference>
<dbReference type="CDD" id="cd00761">
    <property type="entry name" value="Glyco_tranf_GTA_type"/>
    <property type="match status" value="1"/>
</dbReference>
<proteinExistence type="predicted"/>
<dbReference type="GO" id="GO:0016757">
    <property type="term" value="F:glycosyltransferase activity"/>
    <property type="evidence" value="ECO:0007669"/>
    <property type="project" value="UniProtKB-ARBA"/>
</dbReference>
<evidence type="ECO:0000313" key="2">
    <source>
        <dbReference type="EMBL" id="SDK98251.1"/>
    </source>
</evidence>
<dbReference type="PANTHER" id="PTHR12526">
    <property type="entry name" value="GLYCOSYLTRANSFERASE"/>
    <property type="match status" value="1"/>
</dbReference>
<organism evidence="2 3">
    <name type="scientific">Mesorhizobium muleiense</name>
    <dbReference type="NCBI Taxonomy" id="1004279"/>
    <lineage>
        <taxon>Bacteria</taxon>
        <taxon>Pseudomonadati</taxon>
        <taxon>Pseudomonadota</taxon>
        <taxon>Alphaproteobacteria</taxon>
        <taxon>Hyphomicrobiales</taxon>
        <taxon>Phyllobacteriaceae</taxon>
        <taxon>Mesorhizobium</taxon>
    </lineage>
</organism>
<dbReference type="AlphaFoldDB" id="A0A1G9GCG8"/>
<dbReference type="InterPro" id="IPR029044">
    <property type="entry name" value="Nucleotide-diphossugar_trans"/>
</dbReference>
<dbReference type="Pfam" id="PF13692">
    <property type="entry name" value="Glyco_trans_1_4"/>
    <property type="match status" value="1"/>
</dbReference>